<sequence length="65" mass="7248">MKTLLPALLLFPNIVMAHTGNAHSHPEELTGGIILLVAAAGAYYLWKKTNNEASNGNERKRKYWI</sequence>
<keyword evidence="4" id="KW-1185">Reference proteome</keyword>
<keyword evidence="1" id="KW-0472">Membrane</keyword>
<keyword evidence="2" id="KW-0732">Signal</keyword>
<organism evidence="3 4">
    <name type="scientific">Vibrio algarum</name>
    <dbReference type="NCBI Taxonomy" id="3020714"/>
    <lineage>
        <taxon>Bacteria</taxon>
        <taxon>Pseudomonadati</taxon>
        <taxon>Pseudomonadota</taxon>
        <taxon>Gammaproteobacteria</taxon>
        <taxon>Vibrionales</taxon>
        <taxon>Vibrionaceae</taxon>
        <taxon>Vibrio</taxon>
    </lineage>
</organism>
<dbReference type="EMBL" id="JAQLOI010000001">
    <property type="protein sequence ID" value="MDB1122384.1"/>
    <property type="molecule type" value="Genomic_DNA"/>
</dbReference>
<evidence type="ECO:0000313" key="4">
    <source>
        <dbReference type="Proteomes" id="UP001210678"/>
    </source>
</evidence>
<accession>A0ABT4YMU0</accession>
<evidence type="ECO:0000256" key="1">
    <source>
        <dbReference type="SAM" id="Phobius"/>
    </source>
</evidence>
<feature type="transmembrane region" description="Helical" evidence="1">
    <location>
        <begin position="29"/>
        <end position="46"/>
    </location>
</feature>
<keyword evidence="1" id="KW-1133">Transmembrane helix</keyword>
<evidence type="ECO:0008006" key="5">
    <source>
        <dbReference type="Google" id="ProtNLM"/>
    </source>
</evidence>
<protein>
    <recommendedName>
        <fullName evidence="5">LPXTG cell wall anchor domain-containing protein</fullName>
    </recommendedName>
</protein>
<feature type="chain" id="PRO_5045608058" description="LPXTG cell wall anchor domain-containing protein" evidence="2">
    <location>
        <begin position="18"/>
        <end position="65"/>
    </location>
</feature>
<comment type="caution">
    <text evidence="3">The sequence shown here is derived from an EMBL/GenBank/DDBJ whole genome shotgun (WGS) entry which is preliminary data.</text>
</comment>
<dbReference type="RefSeq" id="WP_272132094.1">
    <property type="nucleotide sequence ID" value="NZ_JAQLOI010000001.1"/>
</dbReference>
<dbReference type="Proteomes" id="UP001210678">
    <property type="component" value="Unassembled WGS sequence"/>
</dbReference>
<evidence type="ECO:0000256" key="2">
    <source>
        <dbReference type="SAM" id="SignalP"/>
    </source>
</evidence>
<reference evidence="3 4" key="1">
    <citation type="submission" date="2023-01" db="EMBL/GenBank/DDBJ databases">
        <title>Vibrio sp. KJ40-1 sp.nov, isolated from marine algae.</title>
        <authorList>
            <person name="Butt M."/>
            <person name="Kim J.M.J."/>
            <person name="Jeon C.O.C."/>
        </authorList>
    </citation>
    <scope>NUCLEOTIDE SEQUENCE [LARGE SCALE GENOMIC DNA]</scope>
    <source>
        <strain evidence="3 4">KJ40-1</strain>
    </source>
</reference>
<keyword evidence="1" id="KW-0812">Transmembrane</keyword>
<feature type="signal peptide" evidence="2">
    <location>
        <begin position="1"/>
        <end position="17"/>
    </location>
</feature>
<gene>
    <name evidence="3" type="ORF">PGX00_00955</name>
</gene>
<proteinExistence type="predicted"/>
<name>A0ABT4YMU0_9VIBR</name>
<evidence type="ECO:0000313" key="3">
    <source>
        <dbReference type="EMBL" id="MDB1122384.1"/>
    </source>
</evidence>